<dbReference type="InterPro" id="IPR036424">
    <property type="entry name" value="UPP_synth-like_sf"/>
</dbReference>
<feature type="region of interest" description="Disordered" evidence="3">
    <location>
        <begin position="359"/>
        <end position="378"/>
    </location>
</feature>
<dbReference type="PROSITE" id="PS51257">
    <property type="entry name" value="PROKAR_LIPOPROTEIN"/>
    <property type="match status" value="1"/>
</dbReference>
<dbReference type="Proteomes" id="UP000660262">
    <property type="component" value="Unassembled WGS sequence"/>
</dbReference>
<dbReference type="GO" id="GO:0005783">
    <property type="term" value="C:endoplasmic reticulum"/>
    <property type="evidence" value="ECO:0007669"/>
    <property type="project" value="TreeGrafter"/>
</dbReference>
<comment type="caution">
    <text evidence="5">The sequence shown here is derived from an EMBL/GenBank/DDBJ whole genome shotgun (WGS) entry which is preliminary data.</text>
</comment>
<dbReference type="Gene3D" id="3.40.1180.10">
    <property type="entry name" value="Decaprenyl diphosphate synthase-like"/>
    <property type="match status" value="1"/>
</dbReference>
<keyword evidence="6" id="KW-1185">Reference proteome</keyword>
<dbReference type="OrthoDB" id="4173905at2759"/>
<reference evidence="5" key="1">
    <citation type="submission" date="2020-10" db="EMBL/GenBank/DDBJ databases">
        <title>Unveiling of a novel bifunctional photoreceptor, Dualchrome1, isolated from a cosmopolitan green alga.</title>
        <authorList>
            <person name="Suzuki S."/>
            <person name="Kawachi M."/>
        </authorList>
    </citation>
    <scope>NUCLEOTIDE SEQUENCE</scope>
    <source>
        <strain evidence="5">NIES 2893</strain>
    </source>
</reference>
<dbReference type="EMBL" id="BNJQ01000008">
    <property type="protein sequence ID" value="GHP04612.1"/>
    <property type="molecule type" value="Genomic_DNA"/>
</dbReference>
<proteinExistence type="inferred from homology"/>
<dbReference type="Pfam" id="PF01255">
    <property type="entry name" value="Prenyltransf"/>
    <property type="match status" value="1"/>
</dbReference>
<evidence type="ECO:0000313" key="5">
    <source>
        <dbReference type="EMBL" id="GHP04612.1"/>
    </source>
</evidence>
<dbReference type="PANTHER" id="PTHR10291">
    <property type="entry name" value="DEHYDRODOLICHYL DIPHOSPHATE SYNTHASE FAMILY MEMBER"/>
    <property type="match status" value="1"/>
</dbReference>
<keyword evidence="2" id="KW-0808">Transferase</keyword>
<dbReference type="GO" id="GO:0045547">
    <property type="term" value="F:ditrans,polycis-polyprenyl diphosphate synthase [(2E,6E)-farnesyl diphosphate specific] activity"/>
    <property type="evidence" value="ECO:0007669"/>
    <property type="project" value="TreeGrafter"/>
</dbReference>
<dbReference type="HAMAP" id="MF_01139">
    <property type="entry name" value="ISPT"/>
    <property type="match status" value="1"/>
</dbReference>
<evidence type="ECO:0000256" key="4">
    <source>
        <dbReference type="SAM" id="SignalP"/>
    </source>
</evidence>
<organism evidence="5 6">
    <name type="scientific">Pycnococcus provasolii</name>
    <dbReference type="NCBI Taxonomy" id="41880"/>
    <lineage>
        <taxon>Eukaryota</taxon>
        <taxon>Viridiplantae</taxon>
        <taxon>Chlorophyta</taxon>
        <taxon>Pseudoscourfieldiophyceae</taxon>
        <taxon>Pseudoscourfieldiales</taxon>
        <taxon>Pycnococcaceae</taxon>
        <taxon>Pycnococcus</taxon>
    </lineage>
</organism>
<evidence type="ECO:0000313" key="6">
    <source>
        <dbReference type="Proteomes" id="UP000660262"/>
    </source>
</evidence>
<accession>A0A830HD71</accession>
<feature type="signal peptide" evidence="4">
    <location>
        <begin position="1"/>
        <end position="33"/>
    </location>
</feature>
<dbReference type="SUPFAM" id="SSF64005">
    <property type="entry name" value="Undecaprenyl diphosphate synthase"/>
    <property type="match status" value="1"/>
</dbReference>
<dbReference type="NCBIfam" id="TIGR00055">
    <property type="entry name" value="uppS"/>
    <property type="match status" value="1"/>
</dbReference>
<evidence type="ECO:0000256" key="1">
    <source>
        <dbReference type="ARBA" id="ARBA00005432"/>
    </source>
</evidence>
<comment type="similarity">
    <text evidence="1">Belongs to the UPP synthase family.</text>
</comment>
<dbReference type="PANTHER" id="PTHR10291:SF43">
    <property type="entry name" value="DEHYDRODOLICHYL DIPHOSPHATE SYNTHASE COMPLEX SUBUNIT DHDDS"/>
    <property type="match status" value="1"/>
</dbReference>
<name>A0A830HD71_9CHLO</name>
<evidence type="ECO:0000256" key="3">
    <source>
        <dbReference type="SAM" id="MobiDB-lite"/>
    </source>
</evidence>
<dbReference type="GO" id="GO:0016094">
    <property type="term" value="P:polyprenol biosynthetic process"/>
    <property type="evidence" value="ECO:0007669"/>
    <property type="project" value="TreeGrafter"/>
</dbReference>
<evidence type="ECO:0008006" key="7">
    <source>
        <dbReference type="Google" id="ProtNLM"/>
    </source>
</evidence>
<evidence type="ECO:0000256" key="2">
    <source>
        <dbReference type="ARBA" id="ARBA00022679"/>
    </source>
</evidence>
<protein>
    <recommendedName>
        <fullName evidence="7">Alkyl transferase</fullName>
    </recommendedName>
</protein>
<dbReference type="CDD" id="cd00475">
    <property type="entry name" value="Cis_IPPS"/>
    <property type="match status" value="1"/>
</dbReference>
<feature type="compositionally biased region" description="Low complexity" evidence="3">
    <location>
        <begin position="359"/>
        <end position="377"/>
    </location>
</feature>
<dbReference type="AlphaFoldDB" id="A0A830HD71"/>
<dbReference type="InterPro" id="IPR001441">
    <property type="entry name" value="UPP_synth-like"/>
</dbReference>
<feature type="chain" id="PRO_5032927796" description="Alkyl transferase" evidence="4">
    <location>
        <begin position="34"/>
        <end position="681"/>
    </location>
</feature>
<sequence length="681" mass="73381">MHTAVRTSTPPPRDSSMMMMMPSSAFMVLSVLACTVYGGMKGTHAQVYECKKSLELNCGAASAPGIADNEHLCTPMCMDFLCSVETAGCEDGAYYSESVVPLLGAAPGCVDQESLGCGGGPSSPCSLKDIVGVPPASPAKCTPWPPVSNGTKFVCEADYCAGVKCASPEDFEKCGGCKSGACFPCPAEPANKPTPSQLVCQTAMTTLYGGACNGTTAGTLRSTNSTMICGDFGFPRGYAKCNTTECTACGAALATLKEEECKTEEAYANFVVPVDVEGGAITTAKAIARITELDNLCEVRKQRLETEKCAGAGYTLVNDGKCFSAGNPIAPAVCGLDPNATVCNERAKSMLENWPWLDSSSFPETETETETGFFSPSPAEFDDVTGVAASSETETEILKRASTFATDEKHNENVLETESSSSSSSSKMCLPRHVAVIMDGNARWARRRRVPTLEGHRRGRDALRRLVERCAEEREIHALTAFAFSDDNFRKRPVHEVDALFRLMEASLREERPRMLRNGVQIAFAGDIDALPASLAMLCREVEAEAEAHAAASSTPSRLLLTLAMNYGARQDIVDAARRLVDMAQRGELAADDVDESLFRSALGTSKATRHAGDPDLLVRTSGEQRMSNFLLFESAYTELFFSDVEWPAFDDVCFDKALHAFSTRTRRFGGRNDDKHETRE</sequence>
<keyword evidence="4" id="KW-0732">Signal</keyword>
<gene>
    <name evidence="5" type="ORF">PPROV_000336600</name>
</gene>